<sequence>MTNLRKTHPLMKIINDSFIDLPAPSNISAWWNFGSLLGICLVIQILTGLFLAMHYTSDTPTAFSSVAHICRDVNYGWLIRNLHANGASMFFMCLFLHVGRGIYYGSYLYKETWNIGVILLLTVMATAFVGYVLPWGQMSFWGATVITNLLSAIPYIGTTLVEWIWGGFSVDKATLTRFFAFHFILPFIVTAMVIVHLLFLHETGSNNPSGLNPDADKIPFHPYYTIKDALGLLLMIMLLLLLAMFSPDVLGDPDNFSPANPLNTPPHIKPEWYFLFAYAILRSIPNKLGGVLALLMSILILLVIPFLHTSKQRSMMFRPISQTLFWLLTADLFTLTWIGGQPVEQPFIIIGQMASILYFLIIIALMPLAGLLENYMLKPKW</sequence>
<keyword evidence="6 19" id="KW-0349">Heme</keyword>
<keyword evidence="13 19" id="KW-0408">Iron</keyword>
<keyword evidence="9 19" id="KW-0479">Metal-binding</keyword>
<feature type="transmembrane region" description="Helical" evidence="20">
    <location>
        <begin position="145"/>
        <end position="166"/>
    </location>
</feature>
<keyword evidence="8 20" id="KW-0812">Transmembrane</keyword>
<evidence type="ECO:0000256" key="1">
    <source>
        <dbReference type="ARBA" id="ARBA00002566"/>
    </source>
</evidence>
<dbReference type="GO" id="GO:0045275">
    <property type="term" value="C:respiratory chain complex III"/>
    <property type="evidence" value="ECO:0007669"/>
    <property type="project" value="InterPro"/>
</dbReference>
<feature type="domain" description="Cytochrome b/b6 C-terminal region profile" evidence="22">
    <location>
        <begin position="210"/>
        <end position="380"/>
    </location>
</feature>
<feature type="transmembrane region" description="Helical" evidence="20">
    <location>
        <begin position="288"/>
        <end position="308"/>
    </location>
</feature>
<evidence type="ECO:0000256" key="14">
    <source>
        <dbReference type="ARBA" id="ARBA00023075"/>
    </source>
</evidence>
<feature type="transmembrane region" description="Helical" evidence="20">
    <location>
        <begin position="320"/>
        <end position="340"/>
    </location>
</feature>
<feature type="transmembrane region" description="Helical" evidence="20">
    <location>
        <begin position="178"/>
        <end position="200"/>
    </location>
</feature>
<feature type="transmembrane region" description="Helical" evidence="20">
    <location>
        <begin position="87"/>
        <end position="107"/>
    </location>
</feature>
<dbReference type="PIRSF" id="PIRSF038885">
    <property type="entry name" value="COB"/>
    <property type="match status" value="1"/>
</dbReference>
<dbReference type="SUPFAM" id="SSF81648">
    <property type="entry name" value="a domain/subunit of cytochrome bc1 complex (Ubiquinol-cytochrome c reductase)"/>
    <property type="match status" value="1"/>
</dbReference>
<feature type="transmembrane region" description="Helical" evidence="20">
    <location>
        <begin position="113"/>
        <end position="133"/>
    </location>
</feature>
<keyword evidence="16 20" id="KW-0472">Membrane</keyword>
<evidence type="ECO:0000313" key="23">
    <source>
        <dbReference type="EMBL" id="AEF15238.1"/>
    </source>
</evidence>
<dbReference type="InterPro" id="IPR036150">
    <property type="entry name" value="Cyt_b/b6_C_sf"/>
</dbReference>
<dbReference type="GO" id="GO:0008121">
    <property type="term" value="F:quinol-cytochrome-c reductase activity"/>
    <property type="evidence" value="ECO:0007669"/>
    <property type="project" value="InterPro"/>
</dbReference>
<feature type="binding site" description="axial binding residue" evidence="19">
    <location>
        <position position="83"/>
    </location>
    <ligand>
        <name>heme b</name>
        <dbReference type="ChEBI" id="CHEBI:60344"/>
        <label>b562</label>
    </ligand>
    <ligandPart>
        <name>Fe</name>
        <dbReference type="ChEBI" id="CHEBI:18248"/>
    </ligandPart>
</feature>
<accession>H9LHV3</accession>
<feature type="binding site" description="axial binding residue" evidence="19">
    <location>
        <position position="97"/>
    </location>
    <ligand>
        <name>heme b</name>
        <dbReference type="ChEBI" id="CHEBI:60344"/>
        <label>b566</label>
    </ligand>
    <ligandPart>
        <name>Fe</name>
        <dbReference type="ChEBI" id="CHEBI:18248"/>
    </ligandPart>
</feature>
<dbReference type="SUPFAM" id="SSF81342">
    <property type="entry name" value="Transmembrane di-heme cytochromes"/>
    <property type="match status" value="1"/>
</dbReference>
<proteinExistence type="inferred from homology"/>
<comment type="cofactor">
    <cofactor evidence="19">
        <name>heme</name>
        <dbReference type="ChEBI" id="CHEBI:30413"/>
    </cofactor>
    <text evidence="19">Binds 2 heme groups non-covalently.</text>
</comment>
<evidence type="ECO:0000256" key="17">
    <source>
        <dbReference type="ARBA" id="ARBA00061233"/>
    </source>
</evidence>
<keyword evidence="14" id="KW-0830">Ubiquinone</keyword>
<evidence type="ECO:0000256" key="7">
    <source>
        <dbReference type="ARBA" id="ARBA00022660"/>
    </source>
</evidence>
<geneLocation type="mitochondrion" evidence="23"/>
<evidence type="ECO:0000256" key="4">
    <source>
        <dbReference type="ARBA" id="ARBA00013531"/>
    </source>
</evidence>
<feature type="domain" description="Cytochrome b/b6 N-terminal region profile" evidence="21">
    <location>
        <begin position="1"/>
        <end position="209"/>
    </location>
</feature>
<dbReference type="GO" id="GO:0006122">
    <property type="term" value="P:mitochondrial electron transport, ubiquinol to cytochrome c"/>
    <property type="evidence" value="ECO:0007669"/>
    <property type="project" value="TreeGrafter"/>
</dbReference>
<dbReference type="PANTHER" id="PTHR19271">
    <property type="entry name" value="CYTOCHROME B"/>
    <property type="match status" value="1"/>
</dbReference>
<feature type="transmembrane region" description="Helical" evidence="20">
    <location>
        <begin position="30"/>
        <end position="52"/>
    </location>
</feature>
<evidence type="ECO:0000256" key="3">
    <source>
        <dbReference type="ARBA" id="ARBA00011088"/>
    </source>
</evidence>
<evidence type="ECO:0000256" key="6">
    <source>
        <dbReference type="ARBA" id="ARBA00022617"/>
    </source>
</evidence>
<dbReference type="GO" id="GO:0016491">
    <property type="term" value="F:oxidoreductase activity"/>
    <property type="evidence" value="ECO:0007669"/>
    <property type="project" value="UniProtKB-UniRule"/>
</dbReference>
<evidence type="ECO:0000256" key="19">
    <source>
        <dbReference type="PIRSR" id="PIRSR038885-2"/>
    </source>
</evidence>
<evidence type="ECO:0000256" key="2">
    <source>
        <dbReference type="ARBA" id="ARBA00004448"/>
    </source>
</evidence>
<keyword evidence="11 20" id="KW-0249">Electron transport</keyword>
<evidence type="ECO:0000256" key="12">
    <source>
        <dbReference type="ARBA" id="ARBA00022989"/>
    </source>
</evidence>
<feature type="binding site" description="axial binding residue" evidence="19">
    <location>
        <position position="182"/>
    </location>
    <ligand>
        <name>heme b</name>
        <dbReference type="ChEBI" id="CHEBI:60344"/>
        <label>b562</label>
    </ligand>
    <ligandPart>
        <name>Fe</name>
        <dbReference type="ChEBI" id="CHEBI:18248"/>
    </ligandPart>
</feature>
<protein>
    <recommendedName>
        <fullName evidence="4 20">Cytochrome b</fullName>
    </recommendedName>
</protein>
<keyword evidence="15 20" id="KW-0496">Mitochondrion</keyword>
<evidence type="ECO:0000256" key="10">
    <source>
        <dbReference type="ARBA" id="ARBA00022792"/>
    </source>
</evidence>
<dbReference type="Pfam" id="PF00033">
    <property type="entry name" value="Cytochrome_B"/>
    <property type="match status" value="1"/>
</dbReference>
<evidence type="ECO:0000256" key="11">
    <source>
        <dbReference type="ARBA" id="ARBA00022982"/>
    </source>
</evidence>
<evidence type="ECO:0000256" key="8">
    <source>
        <dbReference type="ARBA" id="ARBA00022692"/>
    </source>
</evidence>
<comment type="cofactor">
    <cofactor evidence="20">
        <name>heme b</name>
        <dbReference type="ChEBI" id="CHEBI:60344"/>
    </cofactor>
    <text evidence="20">Binds 2 heme groups non-covalently.</text>
</comment>
<evidence type="ECO:0000256" key="9">
    <source>
        <dbReference type="ARBA" id="ARBA00022723"/>
    </source>
</evidence>
<dbReference type="EMBL" id="JF718356">
    <property type="protein sequence ID" value="AEF15238.1"/>
    <property type="molecule type" value="Genomic_DNA"/>
</dbReference>
<dbReference type="Gene3D" id="1.20.810.10">
    <property type="entry name" value="Cytochrome Bc1 Complex, Chain C"/>
    <property type="match status" value="1"/>
</dbReference>
<keyword evidence="12 20" id="KW-1133">Transmembrane helix</keyword>
<dbReference type="InterPro" id="IPR005798">
    <property type="entry name" value="Cyt_b/b6_C"/>
</dbReference>
<gene>
    <name evidence="23" type="primary">cytb</name>
</gene>
<evidence type="ECO:0000256" key="13">
    <source>
        <dbReference type="ARBA" id="ARBA00023004"/>
    </source>
</evidence>
<evidence type="ECO:0000259" key="22">
    <source>
        <dbReference type="PROSITE" id="PS51003"/>
    </source>
</evidence>
<comment type="similarity">
    <text evidence="17 20">Belongs to the cytochrome b family.</text>
</comment>
<dbReference type="GO" id="GO:0005743">
    <property type="term" value="C:mitochondrial inner membrane"/>
    <property type="evidence" value="ECO:0007669"/>
    <property type="project" value="UniProtKB-SubCell"/>
</dbReference>
<dbReference type="PROSITE" id="PS51003">
    <property type="entry name" value="CYTB_CTER"/>
    <property type="match status" value="1"/>
</dbReference>
<evidence type="ECO:0000256" key="20">
    <source>
        <dbReference type="RuleBase" id="RU362117"/>
    </source>
</evidence>
<comment type="subcellular location">
    <subcellularLocation>
        <location evidence="2">Mitochondrion inner membrane</location>
        <topology evidence="2">Multi-pass membrane protein</topology>
    </subcellularLocation>
</comment>
<dbReference type="InterPro" id="IPR048259">
    <property type="entry name" value="Cytochrome_b_N_euk/bac"/>
</dbReference>
<keyword evidence="10" id="KW-0999">Mitochondrion inner membrane</keyword>
<dbReference type="InterPro" id="IPR048260">
    <property type="entry name" value="Cytochrome_b_C_euk/bac"/>
</dbReference>
<dbReference type="GO" id="GO:0046872">
    <property type="term" value="F:metal ion binding"/>
    <property type="evidence" value="ECO:0007669"/>
    <property type="project" value="UniProtKB-UniRule"/>
</dbReference>
<dbReference type="Pfam" id="PF00032">
    <property type="entry name" value="Cytochrom_B_C"/>
    <property type="match status" value="1"/>
</dbReference>
<comment type="subunit">
    <text evidence="3">The cytochrome bc1 complex contains 11 subunits: 3 respiratory subunits (MT-CYB, CYC1 and UQCRFS1), 2 core proteins (UQCRC1 and UQCRC2) and 6 low-molecular weight proteins (UQCRH/QCR6, UQCRB/QCR7, UQCRQ/QCR8, UQCR10/QCR9, UQCR11/QCR10 and a cleavage product of UQCRFS1). This cytochrome bc1 complex then forms a dimer.</text>
</comment>
<feature type="transmembrane region" description="Helical" evidence="20">
    <location>
        <begin position="229"/>
        <end position="246"/>
    </location>
</feature>
<dbReference type="CDD" id="cd00284">
    <property type="entry name" value="Cytochrome_b_N"/>
    <property type="match status" value="1"/>
</dbReference>
<evidence type="ECO:0000259" key="21">
    <source>
        <dbReference type="PROSITE" id="PS51002"/>
    </source>
</evidence>
<dbReference type="PROSITE" id="PS51002">
    <property type="entry name" value="CYTB_NTER"/>
    <property type="match status" value="1"/>
</dbReference>
<feature type="binding site" description="axial binding residue" evidence="19">
    <location>
        <position position="196"/>
    </location>
    <ligand>
        <name>heme b</name>
        <dbReference type="ChEBI" id="CHEBI:60344"/>
        <label>b566</label>
    </ligand>
    <ligandPart>
        <name>Fe</name>
        <dbReference type="ChEBI" id="CHEBI:18248"/>
    </ligandPart>
</feature>
<dbReference type="InterPro" id="IPR005797">
    <property type="entry name" value="Cyt_b/b6_N"/>
</dbReference>
<name>H9LHV3_9META</name>
<dbReference type="InterPro" id="IPR016174">
    <property type="entry name" value="Di-haem_cyt_TM"/>
</dbReference>
<evidence type="ECO:0000256" key="15">
    <source>
        <dbReference type="ARBA" id="ARBA00023128"/>
    </source>
</evidence>
<evidence type="ECO:0000256" key="16">
    <source>
        <dbReference type="ARBA" id="ARBA00023136"/>
    </source>
</evidence>
<organism evidence="23">
    <name type="scientific">Perameles pallescens</name>
    <dbReference type="NCBI Taxonomy" id="3370507"/>
    <lineage>
        <taxon>Eukaryota</taxon>
        <taxon>Metazoa</taxon>
        <taxon>Chordata</taxon>
        <taxon>Craniata</taxon>
        <taxon>Vertebrata</taxon>
        <taxon>Euteleostomi</taxon>
        <taxon>Mammalia</taxon>
        <taxon>Metatheria</taxon>
        <taxon>Peramelemorphia</taxon>
        <taxon>Peramelidae</taxon>
        <taxon>Perameles</taxon>
    </lineage>
</organism>
<comment type="function">
    <text evidence="1 20">Component of the ubiquinol-cytochrome c reductase complex (complex III or cytochrome b-c1 complex) that is part of the mitochondrial respiratory chain. The b-c1 complex mediates electron transfer from ubiquinol to cytochrome c. Contributes to the generation of a proton gradient across the mitochondrial membrane that is then used for ATP synthesis.</text>
</comment>
<keyword evidence="5 20" id="KW-0813">Transport</keyword>
<feature type="transmembrane region" description="Helical" evidence="20">
    <location>
        <begin position="346"/>
        <end position="372"/>
    </location>
</feature>
<evidence type="ECO:0000256" key="18">
    <source>
        <dbReference type="PIRSR" id="PIRSR038885-1"/>
    </source>
</evidence>
<dbReference type="AlphaFoldDB" id="H9LHV3"/>
<keyword evidence="7 20" id="KW-0679">Respiratory chain</keyword>
<dbReference type="CDD" id="cd00290">
    <property type="entry name" value="cytochrome_b_C"/>
    <property type="match status" value="1"/>
</dbReference>
<dbReference type="InterPro" id="IPR030689">
    <property type="entry name" value="Cytochrome_b"/>
</dbReference>
<feature type="binding site" evidence="18">
    <location>
        <position position="201"/>
    </location>
    <ligand>
        <name>a ubiquinone</name>
        <dbReference type="ChEBI" id="CHEBI:16389"/>
    </ligand>
</feature>
<evidence type="ECO:0000256" key="5">
    <source>
        <dbReference type="ARBA" id="ARBA00022448"/>
    </source>
</evidence>
<reference evidence="23" key="1">
    <citation type="journal article" date="2012" name="Mol. Phylogenet. Evol.">
        <title>Phylogenetic relationships of living and recently extinct bandicoots based on nuclear and mitochondrial DNA sequences.</title>
        <authorList>
            <person name="Westerman M."/>
            <person name="Kear B.P."/>
            <person name="Aplin K."/>
            <person name="Meredith R.W."/>
            <person name="Emerling C."/>
            <person name="Springer M.S."/>
        </authorList>
    </citation>
    <scope>NUCLEOTIDE SEQUENCE</scope>
</reference>
<dbReference type="PANTHER" id="PTHR19271:SF16">
    <property type="entry name" value="CYTOCHROME B"/>
    <property type="match status" value="1"/>
</dbReference>
<dbReference type="InterPro" id="IPR027387">
    <property type="entry name" value="Cytb/b6-like_sf"/>
</dbReference>
<dbReference type="FunFam" id="1.20.810.10:FF:000002">
    <property type="entry name" value="Cytochrome b"/>
    <property type="match status" value="1"/>
</dbReference>